<comment type="caution">
    <text evidence="2">The sequence shown here is derived from an EMBL/GenBank/DDBJ whole genome shotgun (WGS) entry which is preliminary data.</text>
</comment>
<organism evidence="2">
    <name type="scientific">bioreactor metagenome</name>
    <dbReference type="NCBI Taxonomy" id="1076179"/>
    <lineage>
        <taxon>unclassified sequences</taxon>
        <taxon>metagenomes</taxon>
        <taxon>ecological metagenomes</taxon>
    </lineage>
</organism>
<reference evidence="2" key="1">
    <citation type="submission" date="2019-08" db="EMBL/GenBank/DDBJ databases">
        <authorList>
            <person name="Kucharzyk K."/>
            <person name="Murdoch R.W."/>
            <person name="Higgins S."/>
            <person name="Loffler F."/>
        </authorList>
    </citation>
    <scope>NUCLEOTIDE SEQUENCE</scope>
</reference>
<dbReference type="Gene3D" id="1.50.10.10">
    <property type="match status" value="1"/>
</dbReference>
<evidence type="ECO:0000313" key="2">
    <source>
        <dbReference type="EMBL" id="MPN33161.1"/>
    </source>
</evidence>
<dbReference type="Pfam" id="PF04015">
    <property type="entry name" value="DUF362"/>
    <property type="match status" value="1"/>
</dbReference>
<dbReference type="EMBL" id="VSSQ01085541">
    <property type="protein sequence ID" value="MPN33161.1"/>
    <property type="molecule type" value="Genomic_DNA"/>
</dbReference>
<proteinExistence type="predicted"/>
<protein>
    <recommendedName>
        <fullName evidence="1">DUF362 domain-containing protein</fullName>
    </recommendedName>
</protein>
<dbReference type="InterPro" id="IPR007160">
    <property type="entry name" value="DUF362"/>
</dbReference>
<dbReference type="AlphaFoldDB" id="A0A645H2B6"/>
<sequence length="135" mass="14731">MFFTVTQDGSPLRKRRYMYSESFYVVGMAEYAAAAVLGKPNFHVSVVCDVSPLCDCYGGNSPPIIPDVGIFASFDPVALDSACARLSAAQKPIGRKVRGKDIFADVNEGTDWRTALEHAERIGLGTTSYNLIEMK</sequence>
<dbReference type="InterPro" id="IPR012341">
    <property type="entry name" value="6hp_glycosidase-like_sf"/>
</dbReference>
<dbReference type="GO" id="GO:0005975">
    <property type="term" value="P:carbohydrate metabolic process"/>
    <property type="evidence" value="ECO:0007669"/>
    <property type="project" value="InterPro"/>
</dbReference>
<gene>
    <name evidence="2" type="ORF">SDC9_180645</name>
</gene>
<evidence type="ECO:0000259" key="1">
    <source>
        <dbReference type="Pfam" id="PF04015"/>
    </source>
</evidence>
<name>A0A645H2B6_9ZZZZ</name>
<accession>A0A645H2B6</accession>
<feature type="domain" description="DUF362" evidence="1">
    <location>
        <begin position="27"/>
        <end position="85"/>
    </location>
</feature>